<proteinExistence type="predicted"/>
<dbReference type="KEGG" id="lch:Lcho_3425"/>
<dbReference type="AlphaFoldDB" id="B1Y327"/>
<gene>
    <name evidence="2" type="ordered locus">Lcho_3425</name>
</gene>
<dbReference type="Pfam" id="PF04612">
    <property type="entry name" value="T2SSM"/>
    <property type="match status" value="1"/>
</dbReference>
<sequence length="170" mass="18008">MSRAPTLPPALQQARAQLAQRWQALAPRERTGASLAIAALTLLLVWSVAIQPALRTLRTVPAQRAELDAQLARMQALAQEARELRALPPVAPEQSENALRGATTRLGAGARLNLSGDRATVTLNAVDPAALTAWLAEVRSAARARVVELQLNRSGAGYSGTVVLTLGRPS</sequence>
<protein>
    <submittedName>
        <fullName evidence="2">General secretion pathway M protein</fullName>
    </submittedName>
</protein>
<reference evidence="2 3" key="1">
    <citation type="submission" date="2008-03" db="EMBL/GenBank/DDBJ databases">
        <title>Complete sequence of Leptothrix cholodnii SP-6.</title>
        <authorList>
            <consortium name="US DOE Joint Genome Institute"/>
            <person name="Copeland A."/>
            <person name="Lucas S."/>
            <person name="Lapidus A."/>
            <person name="Glavina del Rio T."/>
            <person name="Dalin E."/>
            <person name="Tice H."/>
            <person name="Bruce D."/>
            <person name="Goodwin L."/>
            <person name="Pitluck S."/>
            <person name="Chertkov O."/>
            <person name="Brettin T."/>
            <person name="Detter J.C."/>
            <person name="Han C."/>
            <person name="Kuske C.R."/>
            <person name="Schmutz J."/>
            <person name="Larimer F."/>
            <person name="Land M."/>
            <person name="Hauser L."/>
            <person name="Kyrpides N."/>
            <person name="Lykidis A."/>
            <person name="Emerson D."/>
            <person name="Richardson P."/>
        </authorList>
    </citation>
    <scope>NUCLEOTIDE SEQUENCE [LARGE SCALE GENOMIC DNA]</scope>
    <source>
        <strain evidence="3">ATCC 51168 / LMG 8142 / SP-6</strain>
    </source>
</reference>
<accession>B1Y327</accession>
<evidence type="ECO:0000313" key="2">
    <source>
        <dbReference type="EMBL" id="ACB35683.1"/>
    </source>
</evidence>
<evidence type="ECO:0000313" key="3">
    <source>
        <dbReference type="Proteomes" id="UP000001693"/>
    </source>
</evidence>
<keyword evidence="1" id="KW-0812">Transmembrane</keyword>
<name>B1Y327_LEPCP</name>
<dbReference type="EMBL" id="CP001013">
    <property type="protein sequence ID" value="ACB35683.1"/>
    <property type="molecule type" value="Genomic_DNA"/>
</dbReference>
<dbReference type="eggNOG" id="COG3149">
    <property type="taxonomic scope" value="Bacteria"/>
</dbReference>
<organism evidence="2 3">
    <name type="scientific">Leptothrix cholodnii (strain ATCC 51168 / LMG 8142 / SP-6)</name>
    <name type="common">Leptothrix discophora (strain SP-6)</name>
    <dbReference type="NCBI Taxonomy" id="395495"/>
    <lineage>
        <taxon>Bacteria</taxon>
        <taxon>Pseudomonadati</taxon>
        <taxon>Pseudomonadota</taxon>
        <taxon>Betaproteobacteria</taxon>
        <taxon>Burkholderiales</taxon>
        <taxon>Sphaerotilaceae</taxon>
        <taxon>Leptothrix</taxon>
    </lineage>
</organism>
<feature type="transmembrane region" description="Helical" evidence="1">
    <location>
        <begin position="32"/>
        <end position="54"/>
    </location>
</feature>
<keyword evidence="3" id="KW-1185">Reference proteome</keyword>
<dbReference type="OrthoDB" id="8687363at2"/>
<dbReference type="GO" id="GO:0015627">
    <property type="term" value="C:type II protein secretion system complex"/>
    <property type="evidence" value="ECO:0007669"/>
    <property type="project" value="InterPro"/>
</dbReference>
<keyword evidence="1" id="KW-0472">Membrane</keyword>
<dbReference type="HOGENOM" id="CLU_127473_0_0_4"/>
<dbReference type="Proteomes" id="UP000001693">
    <property type="component" value="Chromosome"/>
</dbReference>
<dbReference type="RefSeq" id="WP_012348430.1">
    <property type="nucleotide sequence ID" value="NC_010524.1"/>
</dbReference>
<keyword evidence="1" id="KW-1133">Transmembrane helix</keyword>
<evidence type="ECO:0000256" key="1">
    <source>
        <dbReference type="SAM" id="Phobius"/>
    </source>
</evidence>
<dbReference type="GO" id="GO:0015628">
    <property type="term" value="P:protein secretion by the type II secretion system"/>
    <property type="evidence" value="ECO:0007669"/>
    <property type="project" value="InterPro"/>
</dbReference>
<dbReference type="InterPro" id="IPR007690">
    <property type="entry name" value="T2SS_GspM"/>
</dbReference>
<dbReference type="STRING" id="395495.Lcho_3425"/>